<dbReference type="InterPro" id="IPR002893">
    <property type="entry name" value="Znf_MYND"/>
</dbReference>
<proteinExistence type="predicted"/>
<accession>A0AAD5SB40</accession>
<dbReference type="Proteomes" id="UP001212841">
    <property type="component" value="Unassembled WGS sequence"/>
</dbReference>
<dbReference type="AlphaFoldDB" id="A0AAD5SB40"/>
<reference evidence="6" key="1">
    <citation type="submission" date="2020-05" db="EMBL/GenBank/DDBJ databases">
        <title>Phylogenomic resolution of chytrid fungi.</title>
        <authorList>
            <person name="Stajich J.E."/>
            <person name="Amses K."/>
            <person name="Simmons R."/>
            <person name="Seto K."/>
            <person name="Myers J."/>
            <person name="Bonds A."/>
            <person name="Quandt C.A."/>
            <person name="Barry K."/>
            <person name="Liu P."/>
            <person name="Grigoriev I."/>
            <person name="Longcore J.E."/>
            <person name="James T.Y."/>
        </authorList>
    </citation>
    <scope>NUCLEOTIDE SEQUENCE</scope>
    <source>
        <strain evidence="6">JEL0318</strain>
    </source>
</reference>
<dbReference type="SUPFAM" id="SSF144232">
    <property type="entry name" value="HIT/MYND zinc finger-like"/>
    <property type="match status" value="1"/>
</dbReference>
<keyword evidence="3" id="KW-0862">Zinc</keyword>
<protein>
    <recommendedName>
        <fullName evidence="5">MYND-type domain-containing protein</fullName>
    </recommendedName>
</protein>
<dbReference type="Pfam" id="PF01753">
    <property type="entry name" value="zf-MYND"/>
    <property type="match status" value="1"/>
</dbReference>
<feature type="domain" description="MYND-type" evidence="5">
    <location>
        <begin position="24"/>
        <end position="60"/>
    </location>
</feature>
<keyword evidence="2 4" id="KW-0863">Zinc-finger</keyword>
<evidence type="ECO:0000256" key="3">
    <source>
        <dbReference type="ARBA" id="ARBA00022833"/>
    </source>
</evidence>
<dbReference type="Gene3D" id="6.10.140.2220">
    <property type="match status" value="1"/>
</dbReference>
<organism evidence="6 7">
    <name type="scientific">Rhizophlyctis rosea</name>
    <dbReference type="NCBI Taxonomy" id="64517"/>
    <lineage>
        <taxon>Eukaryota</taxon>
        <taxon>Fungi</taxon>
        <taxon>Fungi incertae sedis</taxon>
        <taxon>Chytridiomycota</taxon>
        <taxon>Chytridiomycota incertae sedis</taxon>
        <taxon>Chytridiomycetes</taxon>
        <taxon>Rhizophlyctidales</taxon>
        <taxon>Rhizophlyctidaceae</taxon>
        <taxon>Rhizophlyctis</taxon>
    </lineage>
</organism>
<keyword evidence="1" id="KW-0479">Metal-binding</keyword>
<keyword evidence="7" id="KW-1185">Reference proteome</keyword>
<comment type="caution">
    <text evidence="6">The sequence shown here is derived from an EMBL/GenBank/DDBJ whole genome shotgun (WGS) entry which is preliminary data.</text>
</comment>
<evidence type="ECO:0000313" key="6">
    <source>
        <dbReference type="EMBL" id="KAJ3051171.1"/>
    </source>
</evidence>
<evidence type="ECO:0000256" key="4">
    <source>
        <dbReference type="PROSITE-ProRule" id="PRU00134"/>
    </source>
</evidence>
<dbReference type="EMBL" id="JADGJD010000426">
    <property type="protein sequence ID" value="KAJ3051171.1"/>
    <property type="molecule type" value="Genomic_DNA"/>
</dbReference>
<evidence type="ECO:0000256" key="2">
    <source>
        <dbReference type="ARBA" id="ARBA00022771"/>
    </source>
</evidence>
<dbReference type="PROSITE" id="PS50865">
    <property type="entry name" value="ZF_MYND_2"/>
    <property type="match status" value="1"/>
</dbReference>
<dbReference type="GO" id="GO:0008270">
    <property type="term" value="F:zinc ion binding"/>
    <property type="evidence" value="ECO:0007669"/>
    <property type="project" value="UniProtKB-KW"/>
</dbReference>
<gene>
    <name evidence="6" type="ORF">HK097_007852</name>
</gene>
<evidence type="ECO:0000256" key="1">
    <source>
        <dbReference type="ARBA" id="ARBA00022723"/>
    </source>
</evidence>
<evidence type="ECO:0000313" key="7">
    <source>
        <dbReference type="Proteomes" id="UP001212841"/>
    </source>
</evidence>
<sequence>MSAPNSPSTTPLRTPPHNPRIAKCAHCGIPTTKVCSRCHLLFACSRECQTLTWPLHKTKCPYLILSDSDESTGIKTGNPHPPPLEAELTKRDARITVFHQDLIKWLWRRHGLPEDAELPLRNEGGVLSVEETVELYADALEIWDATNPAYRGAARVWCKG</sequence>
<name>A0AAD5SB40_9FUNG</name>
<evidence type="ECO:0000259" key="5">
    <source>
        <dbReference type="PROSITE" id="PS50865"/>
    </source>
</evidence>